<gene>
    <name evidence="2" type="ORF">SZ63_04490</name>
</gene>
<reference evidence="2 3" key="1">
    <citation type="journal article" date="2015" name="Int. J. Syst. Evol. Microbiol.">
        <title>Methanoculleus sediminis sp. nov., a methanogen from sediments near a submarine mud volcano.</title>
        <authorList>
            <person name="Chen S.C."/>
            <person name="Chen M.F."/>
            <person name="Lai M.C."/>
            <person name="Weng C.Y."/>
            <person name="Wu S.Y."/>
            <person name="Lin S."/>
            <person name="Yang T.F."/>
            <person name="Chen P.C."/>
        </authorList>
    </citation>
    <scope>NUCLEOTIDE SEQUENCE [LARGE SCALE GENOMIC DNA]</scope>
    <source>
        <strain evidence="2 3">S3Fa</strain>
    </source>
</reference>
<proteinExistence type="predicted"/>
<evidence type="ECO:0000313" key="2">
    <source>
        <dbReference type="EMBL" id="KLK88299.1"/>
    </source>
</evidence>
<dbReference type="PATRIC" id="fig|1550566.3.peg.960"/>
<evidence type="ECO:0000313" key="3">
    <source>
        <dbReference type="Proteomes" id="UP000035301"/>
    </source>
</evidence>
<evidence type="ECO:0000256" key="1">
    <source>
        <dbReference type="SAM" id="MobiDB-lite"/>
    </source>
</evidence>
<evidence type="ECO:0008006" key="4">
    <source>
        <dbReference type="Google" id="ProtNLM"/>
    </source>
</evidence>
<organism evidence="2 3">
    <name type="scientific">Methanoculleus sediminis</name>
    <dbReference type="NCBI Taxonomy" id="1550566"/>
    <lineage>
        <taxon>Archaea</taxon>
        <taxon>Methanobacteriati</taxon>
        <taxon>Methanobacteriota</taxon>
        <taxon>Stenosarchaea group</taxon>
        <taxon>Methanomicrobia</taxon>
        <taxon>Methanomicrobiales</taxon>
        <taxon>Methanomicrobiaceae</taxon>
        <taxon>Methanoculleus</taxon>
    </lineage>
</organism>
<name>A0A0H1QZT1_9EURY</name>
<accession>A0A0H1QZT1</accession>
<dbReference type="Proteomes" id="UP000035301">
    <property type="component" value="Unassembled WGS sequence"/>
</dbReference>
<dbReference type="OrthoDB" id="106842at2157"/>
<feature type="region of interest" description="Disordered" evidence="1">
    <location>
        <begin position="24"/>
        <end position="43"/>
    </location>
</feature>
<dbReference type="AlphaFoldDB" id="A0A0H1QZT1"/>
<sequence length="156" mass="16344">MNFRLLSTLIVLLLAFSLSAACTGSGDPADPTTPRATATVGETPVATTTAVSLAPGPTQTAPPGKEVAFGIEPGYPSRFTHDLTITFGGGKGQDYVTHIDVRVTKSTGEVITDTLEPIRGDEIVIQQAKGENRVEITVSFVTGGTFKVKDQIVEVP</sequence>
<feature type="compositionally biased region" description="Low complexity" evidence="1">
    <location>
        <begin position="27"/>
        <end position="39"/>
    </location>
</feature>
<comment type="caution">
    <text evidence="2">The sequence shown here is derived from an EMBL/GenBank/DDBJ whole genome shotgun (WGS) entry which is preliminary data.</text>
</comment>
<protein>
    <recommendedName>
        <fullName evidence="4">Lipoprotein</fullName>
    </recommendedName>
</protein>
<keyword evidence="3" id="KW-1185">Reference proteome</keyword>
<dbReference type="PROSITE" id="PS51257">
    <property type="entry name" value="PROKAR_LIPOPROTEIN"/>
    <property type="match status" value="1"/>
</dbReference>
<dbReference type="EMBL" id="JXOJ01000002">
    <property type="protein sequence ID" value="KLK88299.1"/>
    <property type="molecule type" value="Genomic_DNA"/>
</dbReference>